<feature type="region of interest" description="Disordered" evidence="1">
    <location>
        <begin position="1"/>
        <end position="24"/>
    </location>
</feature>
<sequence>MARRSGGTHIRGHRPGAPRCDLGAVPDMDGSDTCAAMDSLAELMSWRPHGLTLCRSVWVTFRESLSGASG</sequence>
<accession>A0A1L5NEM6</accession>
<proteinExistence type="predicted"/>
<protein>
    <submittedName>
        <fullName evidence="2">Uncharacterized protein</fullName>
    </submittedName>
</protein>
<dbReference type="EMBL" id="CP017101">
    <property type="protein sequence ID" value="APO66340.1"/>
    <property type="molecule type" value="Genomic_DNA"/>
</dbReference>
<dbReference type="AlphaFoldDB" id="A0A1L5NEM6"/>
<evidence type="ECO:0000313" key="3">
    <source>
        <dbReference type="Proteomes" id="UP000184749"/>
    </source>
</evidence>
<evidence type="ECO:0000313" key="2">
    <source>
        <dbReference type="EMBL" id="APO66340.1"/>
    </source>
</evidence>
<evidence type="ECO:0000256" key="1">
    <source>
        <dbReference type="SAM" id="MobiDB-lite"/>
    </source>
</evidence>
<dbReference type="Proteomes" id="UP000184749">
    <property type="component" value="Chromosome"/>
</dbReference>
<organism evidence="2 3">
    <name type="scientific">Rhizobium gallicum</name>
    <dbReference type="NCBI Taxonomy" id="56730"/>
    <lineage>
        <taxon>Bacteria</taxon>
        <taxon>Pseudomonadati</taxon>
        <taxon>Pseudomonadota</taxon>
        <taxon>Alphaproteobacteria</taxon>
        <taxon>Hyphomicrobiales</taxon>
        <taxon>Rhizobiaceae</taxon>
        <taxon>Rhizobium/Agrobacterium group</taxon>
        <taxon>Rhizobium</taxon>
    </lineage>
</organism>
<reference evidence="2 3" key="1">
    <citation type="submission" date="2016-09" db="EMBL/GenBank/DDBJ databases">
        <title>The complete genome sequences of Rhizobium gallicum, symbiovars gallicum and phaseoli, symbionts associated to common bean (Phaseolus vulgaris).</title>
        <authorList>
            <person name="Bustos P."/>
            <person name="Santamaria R.I."/>
            <person name="Perez-Carrascal O.M."/>
            <person name="Juarez S."/>
            <person name="Lozano L."/>
            <person name="Martinez-Flores I."/>
            <person name="Martinez-Romero E."/>
            <person name="Cevallos M."/>
            <person name="Romero D."/>
            <person name="Davila G."/>
            <person name="Gonzalez V."/>
        </authorList>
    </citation>
    <scope>NUCLEOTIDE SEQUENCE [LARGE SCALE GENOMIC DNA]</scope>
    <source>
        <strain evidence="2 3">IE4872</strain>
    </source>
</reference>
<name>A0A1L5NEM6_9HYPH</name>
<gene>
    <name evidence="2" type="ORF">IE4872_CH00682</name>
</gene>